<dbReference type="Pfam" id="PF00975">
    <property type="entry name" value="Thioesterase"/>
    <property type="match status" value="1"/>
</dbReference>
<evidence type="ECO:0000259" key="2">
    <source>
        <dbReference type="Pfam" id="PF00975"/>
    </source>
</evidence>
<sequence length="230" mass="26624">MKLITFAYAGGDGHVYYRMKNKFSKYGVDLLPYMYKGRGSRVDEGFYSSLFEVGLEASEFIMNNIDIEEDYMLLGHSMGSIVAFECYQQLVKIGCKLPKKIFFSGQYPPDKLNTIKYDLGNDSRLVYQLSKLGAITTELLYIPEFKEIFLPIIKNDLRLIEEYTFRVSQKIIVPTIILTGSQDEIRGEKVDGWSDHSTQKPTFIEIEGNHFFLFKQGINYDFLLIEIFKD</sequence>
<comment type="similarity">
    <text evidence="1">Belongs to the thioesterase family.</text>
</comment>
<name>A0A9X1XFA3_9BACL</name>
<keyword evidence="4" id="KW-1185">Reference proteome</keyword>
<comment type="caution">
    <text evidence="3">The sequence shown here is derived from an EMBL/GenBank/DDBJ whole genome shotgun (WGS) entry which is preliminary data.</text>
</comment>
<proteinExistence type="inferred from homology"/>
<dbReference type="Proteomes" id="UP001139011">
    <property type="component" value="Unassembled WGS sequence"/>
</dbReference>
<dbReference type="InterPro" id="IPR029058">
    <property type="entry name" value="AB_hydrolase_fold"/>
</dbReference>
<dbReference type="GO" id="GO:0008610">
    <property type="term" value="P:lipid biosynthetic process"/>
    <property type="evidence" value="ECO:0007669"/>
    <property type="project" value="TreeGrafter"/>
</dbReference>
<protein>
    <recommendedName>
        <fullName evidence="2">Thioesterase domain-containing protein</fullName>
    </recommendedName>
</protein>
<dbReference type="SUPFAM" id="SSF53474">
    <property type="entry name" value="alpha/beta-Hydrolases"/>
    <property type="match status" value="1"/>
</dbReference>
<dbReference type="PANTHER" id="PTHR11487">
    <property type="entry name" value="THIOESTERASE"/>
    <property type="match status" value="1"/>
</dbReference>
<reference evidence="3" key="1">
    <citation type="submission" date="2021-09" db="EMBL/GenBank/DDBJ databases">
        <title>Genome analysis of Fictibacillus sp. KIGAM418 isolated from marine sediment.</title>
        <authorList>
            <person name="Seo M.-J."/>
            <person name="Cho E.-S."/>
            <person name="Hwang C.Y."/>
        </authorList>
    </citation>
    <scope>NUCLEOTIDE SEQUENCE</scope>
    <source>
        <strain evidence="3">KIGAM418</strain>
    </source>
</reference>
<dbReference type="Gene3D" id="3.40.50.1820">
    <property type="entry name" value="alpha/beta hydrolase"/>
    <property type="match status" value="1"/>
</dbReference>
<dbReference type="PANTHER" id="PTHR11487:SF0">
    <property type="entry name" value="S-ACYL FATTY ACID SYNTHASE THIOESTERASE, MEDIUM CHAIN"/>
    <property type="match status" value="1"/>
</dbReference>
<dbReference type="AlphaFoldDB" id="A0A9X1XFA3"/>
<evidence type="ECO:0000256" key="1">
    <source>
        <dbReference type="ARBA" id="ARBA00007169"/>
    </source>
</evidence>
<evidence type="ECO:0000313" key="3">
    <source>
        <dbReference type="EMBL" id="MCK6258800.1"/>
    </source>
</evidence>
<evidence type="ECO:0000313" key="4">
    <source>
        <dbReference type="Proteomes" id="UP001139011"/>
    </source>
</evidence>
<gene>
    <name evidence="3" type="ORF">LCY76_19720</name>
</gene>
<dbReference type="RefSeq" id="WP_248254041.1">
    <property type="nucleotide sequence ID" value="NZ_JAIWJX010000002.1"/>
</dbReference>
<dbReference type="EMBL" id="JAIWJX010000002">
    <property type="protein sequence ID" value="MCK6258800.1"/>
    <property type="molecule type" value="Genomic_DNA"/>
</dbReference>
<dbReference type="InterPro" id="IPR001031">
    <property type="entry name" value="Thioesterase"/>
</dbReference>
<organism evidence="3 4">
    <name type="scientific">Fictibacillus marinisediminis</name>
    <dbReference type="NCBI Taxonomy" id="2878389"/>
    <lineage>
        <taxon>Bacteria</taxon>
        <taxon>Bacillati</taxon>
        <taxon>Bacillota</taxon>
        <taxon>Bacilli</taxon>
        <taxon>Bacillales</taxon>
        <taxon>Fictibacillaceae</taxon>
        <taxon>Fictibacillus</taxon>
    </lineage>
</organism>
<accession>A0A9X1XFA3</accession>
<feature type="domain" description="Thioesterase" evidence="2">
    <location>
        <begin position="2"/>
        <end position="215"/>
    </location>
</feature>
<dbReference type="InterPro" id="IPR012223">
    <property type="entry name" value="TEII"/>
</dbReference>